<accession>A0ABN8CFB1</accession>
<gene>
    <name evidence="1" type="ORF">PFR001_LOCUS7944</name>
</gene>
<name>A0ABN8CFB1_9STRA</name>
<organism evidence="1 2">
    <name type="scientific">Peronospora farinosa</name>
    <dbReference type="NCBI Taxonomy" id="134698"/>
    <lineage>
        <taxon>Eukaryota</taxon>
        <taxon>Sar</taxon>
        <taxon>Stramenopiles</taxon>
        <taxon>Oomycota</taxon>
        <taxon>Peronosporomycetes</taxon>
        <taxon>Peronosporales</taxon>
        <taxon>Peronosporaceae</taxon>
        <taxon>Peronospora</taxon>
    </lineage>
</organism>
<dbReference type="EMBL" id="CAKLBC010001541">
    <property type="protein sequence ID" value="CAH0492760.1"/>
    <property type="molecule type" value="Genomic_DNA"/>
</dbReference>
<keyword evidence="2" id="KW-1185">Reference proteome</keyword>
<evidence type="ECO:0000313" key="1">
    <source>
        <dbReference type="EMBL" id="CAH0492760.1"/>
    </source>
</evidence>
<comment type="caution">
    <text evidence="1">The sequence shown here is derived from an EMBL/GenBank/DDBJ whole genome shotgun (WGS) entry which is preliminary data.</text>
</comment>
<proteinExistence type="predicted"/>
<sequence>MPLSSYSDSDTDKHEGLQIFSSGTPVCWNRDDWTFFKHAMINAFESSLLDQIATGMEALDLTPNDERERHKNVVRARIDI</sequence>
<reference evidence="1 2" key="1">
    <citation type="submission" date="2021-11" db="EMBL/GenBank/DDBJ databases">
        <authorList>
            <person name="Islam A."/>
            <person name="Islam S."/>
            <person name="Flora M.S."/>
            <person name="Rahman M."/>
            <person name="Ziaur R.M."/>
            <person name="Epstein J.H."/>
            <person name="Hassan M."/>
            <person name="Klassen M."/>
            <person name="Woodard K."/>
            <person name="Webb A."/>
            <person name="Webby R.J."/>
            <person name="El Zowalaty M.E."/>
        </authorList>
    </citation>
    <scope>NUCLEOTIDE SEQUENCE [LARGE SCALE GENOMIC DNA]</scope>
    <source>
        <strain evidence="1">Pf1</strain>
    </source>
</reference>
<evidence type="ECO:0000313" key="2">
    <source>
        <dbReference type="Proteomes" id="UP001157938"/>
    </source>
</evidence>
<protein>
    <submittedName>
        <fullName evidence="1">Uncharacterized protein</fullName>
    </submittedName>
</protein>
<dbReference type="Proteomes" id="UP001157938">
    <property type="component" value="Unassembled WGS sequence"/>
</dbReference>